<dbReference type="GO" id="GO:0016783">
    <property type="term" value="F:sulfurtransferase activity"/>
    <property type="evidence" value="ECO:0007669"/>
    <property type="project" value="TreeGrafter"/>
</dbReference>
<organism evidence="4 5">
    <name type="scientific">Crepidotus variabilis</name>
    <dbReference type="NCBI Taxonomy" id="179855"/>
    <lineage>
        <taxon>Eukaryota</taxon>
        <taxon>Fungi</taxon>
        <taxon>Dikarya</taxon>
        <taxon>Basidiomycota</taxon>
        <taxon>Agaricomycotina</taxon>
        <taxon>Agaricomycetes</taxon>
        <taxon>Agaricomycetidae</taxon>
        <taxon>Agaricales</taxon>
        <taxon>Agaricineae</taxon>
        <taxon>Crepidotaceae</taxon>
        <taxon>Crepidotus</taxon>
    </lineage>
</organism>
<dbReference type="EMBL" id="MU157827">
    <property type="protein sequence ID" value="KAF9533825.1"/>
    <property type="molecule type" value="Genomic_DNA"/>
</dbReference>
<evidence type="ECO:0000313" key="5">
    <source>
        <dbReference type="Proteomes" id="UP000807306"/>
    </source>
</evidence>
<accession>A0A9P6JVV4</accession>
<dbReference type="GO" id="GO:0016779">
    <property type="term" value="F:nucleotidyltransferase activity"/>
    <property type="evidence" value="ECO:0007669"/>
    <property type="project" value="UniProtKB-UniRule"/>
</dbReference>
<comment type="caution">
    <text evidence="4">The sequence shown here is derived from an EMBL/GenBank/DDBJ whole genome shotgun (WGS) entry which is preliminary data.</text>
</comment>
<dbReference type="PANTHER" id="PTHR20882:SF14">
    <property type="entry name" value="CYTOPLASMIC TRNA 2-THIOLATION PROTEIN 2"/>
    <property type="match status" value="1"/>
</dbReference>
<comment type="subcellular location">
    <subcellularLocation>
        <location evidence="3">Cytoplasm</location>
    </subcellularLocation>
</comment>
<protein>
    <recommendedName>
        <fullName evidence="3">Cytoplasmic tRNA 2-thiolation protein 2</fullName>
    </recommendedName>
</protein>
<dbReference type="GO" id="GO:0002143">
    <property type="term" value="P:tRNA wobble position uridine thiolation"/>
    <property type="evidence" value="ECO:0007669"/>
    <property type="project" value="TreeGrafter"/>
</dbReference>
<dbReference type="GO" id="GO:0005829">
    <property type="term" value="C:cytosol"/>
    <property type="evidence" value="ECO:0007669"/>
    <property type="project" value="TreeGrafter"/>
</dbReference>
<sequence length="523" mass="57337">MTSCGNPNVEKDALMERRPKYDGKTKICVKCKENQGNVVIRHAVYCKSCFFPLVQTRFKRTLEPSINPAPDGPRRKALRAAGSLAVGFSGGTCSMTLLDLVAKTYLTTRPTGNESMKGGTDHPRNSERGVWKGKPTVCYVEVCGAFSGQIDQTEVIRAIVERYPNCPFEFIPLRLEDSFNPSWWSSVGGGNAVDSARSFGLDISDEELRLTHISQSTPPDSSALTALKAYLSSVPTLTAVNSTIQTLIRLLLFHTAAAHNASHLLLGTSLTSLSVNLISGIAQGSGFAVAEEAKEEWTPRPARGLPVRVVRPLRDVGVKECAIWNWWAGLHPVDRPWYPSGAGKNAVDSLTRDFIFGLETDYPATVSTIARTCGKLASKEDSDERCILCERPAQRRVQDWKAQISIRSYSDATPAVSGITKPTHLSDDEISNLTQAKQESKPEPSLAPYLCYACHTTLTSRSIRGMTAPLSAQRAKETPLPMWVRSTLDGVVAKDSVDSEMIQSKKLTSQDIKSQIEQYLIDE</sequence>
<comment type="pathway">
    <text evidence="3">tRNA modification; 5-methoxycarbonylmethyl-2-thiouridine-tRNA biosynthesis.</text>
</comment>
<keyword evidence="2 3" id="KW-0819">tRNA processing</keyword>
<keyword evidence="5" id="KW-1185">Reference proteome</keyword>
<dbReference type="GO" id="GO:0032447">
    <property type="term" value="P:protein urmylation"/>
    <property type="evidence" value="ECO:0007669"/>
    <property type="project" value="UniProtKB-UniRule"/>
</dbReference>
<evidence type="ECO:0000256" key="2">
    <source>
        <dbReference type="ARBA" id="ARBA00022694"/>
    </source>
</evidence>
<dbReference type="AlphaFoldDB" id="A0A9P6JVV4"/>
<gene>
    <name evidence="3" type="primary">NCS2</name>
    <name evidence="3" type="synonym">CTU2</name>
    <name evidence="4" type="ORF">CPB83DRAFT_902530</name>
</gene>
<dbReference type="GO" id="GO:0000049">
    <property type="term" value="F:tRNA binding"/>
    <property type="evidence" value="ECO:0007669"/>
    <property type="project" value="InterPro"/>
</dbReference>
<evidence type="ECO:0000256" key="1">
    <source>
        <dbReference type="ARBA" id="ARBA00022490"/>
    </source>
</evidence>
<reference evidence="4" key="1">
    <citation type="submission" date="2020-11" db="EMBL/GenBank/DDBJ databases">
        <authorList>
            <consortium name="DOE Joint Genome Institute"/>
            <person name="Ahrendt S."/>
            <person name="Riley R."/>
            <person name="Andreopoulos W."/>
            <person name="Labutti K."/>
            <person name="Pangilinan J."/>
            <person name="Ruiz-Duenas F.J."/>
            <person name="Barrasa J.M."/>
            <person name="Sanchez-Garcia M."/>
            <person name="Camarero S."/>
            <person name="Miyauchi S."/>
            <person name="Serrano A."/>
            <person name="Linde D."/>
            <person name="Babiker R."/>
            <person name="Drula E."/>
            <person name="Ayuso-Fernandez I."/>
            <person name="Pacheco R."/>
            <person name="Padilla G."/>
            <person name="Ferreira P."/>
            <person name="Barriuso J."/>
            <person name="Kellner H."/>
            <person name="Castanera R."/>
            <person name="Alfaro M."/>
            <person name="Ramirez L."/>
            <person name="Pisabarro A.G."/>
            <person name="Kuo A."/>
            <person name="Tritt A."/>
            <person name="Lipzen A."/>
            <person name="He G."/>
            <person name="Yan M."/>
            <person name="Ng V."/>
            <person name="Cullen D."/>
            <person name="Martin F."/>
            <person name="Rosso M.-N."/>
            <person name="Henrissat B."/>
            <person name="Hibbett D."/>
            <person name="Martinez A.T."/>
            <person name="Grigoriev I.V."/>
        </authorList>
    </citation>
    <scope>NUCLEOTIDE SEQUENCE</scope>
    <source>
        <strain evidence="4">CBS 506.95</strain>
    </source>
</reference>
<dbReference type="Gene3D" id="3.40.50.620">
    <property type="entry name" value="HUPs"/>
    <property type="match status" value="1"/>
</dbReference>
<dbReference type="InterPro" id="IPR014729">
    <property type="entry name" value="Rossmann-like_a/b/a_fold"/>
</dbReference>
<comment type="similarity">
    <text evidence="3">Belongs to the CTU2/NCS2 family.</text>
</comment>
<dbReference type="HAMAP" id="MF_03054">
    <property type="entry name" value="CTU2"/>
    <property type="match status" value="1"/>
</dbReference>
<keyword evidence="1 3" id="KW-0963">Cytoplasm</keyword>
<dbReference type="InterPro" id="IPR019407">
    <property type="entry name" value="CTU2"/>
</dbReference>
<dbReference type="OrthoDB" id="25129at2759"/>
<comment type="function">
    <text evidence="3">Plays a central role in 2-thiolation of mcm(5)S(2)U at tRNA wobble positions of tRNA(Lys), tRNA(Glu) and tRNA(Gln). May act by forming a heterodimer with NCS6 that ligates sulfur from thiocarboxylated URM1 onto the uridine of tRNAs at wobble position. Prior mcm(5) tRNA modification by the elongator complex is required for 2-thiolation. May also be involved in protein urmylation.</text>
</comment>
<evidence type="ECO:0000313" key="4">
    <source>
        <dbReference type="EMBL" id="KAF9533825.1"/>
    </source>
</evidence>
<proteinExistence type="inferred from homology"/>
<dbReference type="PANTHER" id="PTHR20882">
    <property type="entry name" value="CYTOPLASMIC TRNA 2-THIOLATION PROTEIN 2"/>
    <property type="match status" value="1"/>
</dbReference>
<evidence type="ECO:0000256" key="3">
    <source>
        <dbReference type="HAMAP-Rule" id="MF_03054"/>
    </source>
</evidence>
<dbReference type="Proteomes" id="UP000807306">
    <property type="component" value="Unassembled WGS sequence"/>
</dbReference>
<dbReference type="Pfam" id="PF10288">
    <property type="entry name" value="CTU2"/>
    <property type="match status" value="1"/>
</dbReference>
<name>A0A9P6JVV4_9AGAR</name>